<dbReference type="Pfam" id="PF03537">
    <property type="entry name" value="Glyco_hydro_114"/>
    <property type="match status" value="1"/>
</dbReference>
<reference evidence="3" key="1">
    <citation type="submission" date="2017-01" db="EMBL/GenBank/DDBJ databases">
        <authorList>
            <person name="Varghese N."/>
            <person name="Submissions S."/>
        </authorList>
    </citation>
    <scope>NUCLEOTIDE SEQUENCE [LARGE SCALE GENOMIC DNA]</scope>
    <source>
        <strain evidence="3">DSM 23127</strain>
    </source>
</reference>
<dbReference type="InterPro" id="IPR017853">
    <property type="entry name" value="GH"/>
</dbReference>
<keyword evidence="3" id="KW-1185">Reference proteome</keyword>
<dbReference type="InterPro" id="IPR013785">
    <property type="entry name" value="Aldolase_TIM"/>
</dbReference>
<gene>
    <name evidence="2" type="ORF">SAMN05421687_10481</name>
</gene>
<dbReference type="SUPFAM" id="SSF51445">
    <property type="entry name" value="(Trans)glycosidases"/>
    <property type="match status" value="1"/>
</dbReference>
<dbReference type="PANTHER" id="PTHR35882:SF2">
    <property type="entry name" value="PELA"/>
    <property type="match status" value="1"/>
</dbReference>
<dbReference type="PANTHER" id="PTHR35882">
    <property type="entry name" value="PELA"/>
    <property type="match status" value="1"/>
</dbReference>
<dbReference type="InterPro" id="IPR004352">
    <property type="entry name" value="GH114_TIM-barrel"/>
</dbReference>
<proteinExistence type="predicted"/>
<dbReference type="GO" id="GO:0016787">
    <property type="term" value="F:hydrolase activity"/>
    <property type="evidence" value="ECO:0007669"/>
    <property type="project" value="UniProtKB-KW"/>
</dbReference>
<organism evidence="2 3">
    <name type="scientific">Salimicrobium flavidum</name>
    <dbReference type="NCBI Taxonomy" id="570947"/>
    <lineage>
        <taxon>Bacteria</taxon>
        <taxon>Bacillati</taxon>
        <taxon>Bacillota</taxon>
        <taxon>Bacilli</taxon>
        <taxon>Bacillales</taxon>
        <taxon>Bacillaceae</taxon>
        <taxon>Salimicrobium</taxon>
    </lineage>
</organism>
<keyword evidence="2" id="KW-0378">Hydrolase</keyword>
<dbReference type="EMBL" id="FTOC01000004">
    <property type="protein sequence ID" value="SIS45300.1"/>
    <property type="molecule type" value="Genomic_DNA"/>
</dbReference>
<name>A0A1N7J7K8_9BACI</name>
<accession>A0A1N7J7K8</accession>
<dbReference type="Proteomes" id="UP000187608">
    <property type="component" value="Unassembled WGS sequence"/>
</dbReference>
<dbReference type="OrthoDB" id="2380315at2"/>
<dbReference type="RefSeq" id="WP_076558224.1">
    <property type="nucleotide sequence ID" value="NZ_FTOC01000004.1"/>
</dbReference>
<evidence type="ECO:0000313" key="3">
    <source>
        <dbReference type="Proteomes" id="UP000187608"/>
    </source>
</evidence>
<evidence type="ECO:0000259" key="1">
    <source>
        <dbReference type="Pfam" id="PF03537"/>
    </source>
</evidence>
<sequence length="278" mass="32650">MKNKIRLLLILLVSSLFVLTIHSSAKEESLLRDVYDYKIYYDPPTQELLSKMTNYDMVIIEPVYYTKADIQSLKDSGTGVYGYINTMEADTWNTSLFEQLNEDDFFHRNGERVHYSEWDSYLTDITSSHYQQVLADEVEKQIIDKGLDGAFLDTVGNIDNEHYRDADVLNNQRQGLVSWLMLLQEEHPDLSFIQNWGFDTLAEATAPYVDGIMWEGFHLSSIIYDEWANNQVYKLRSIREEHGVEVFTVSFEQEKNSTRFSKANRFKHYHEPDSFNEW</sequence>
<feature type="domain" description="Glycoside-hydrolase family GH114 TIM-barrel" evidence="1">
    <location>
        <begin position="50"/>
        <end position="268"/>
    </location>
</feature>
<dbReference type="STRING" id="570947.SAMN05421687_10481"/>
<dbReference type="Gene3D" id="3.20.20.70">
    <property type="entry name" value="Aldolase class I"/>
    <property type="match status" value="1"/>
</dbReference>
<dbReference type="AlphaFoldDB" id="A0A1N7J7K8"/>
<evidence type="ECO:0000313" key="2">
    <source>
        <dbReference type="EMBL" id="SIS45300.1"/>
    </source>
</evidence>
<protein>
    <submittedName>
        <fullName evidence="2">Glycoside-hydrolase family GH114</fullName>
    </submittedName>
</protein>